<evidence type="ECO:0000256" key="2">
    <source>
        <dbReference type="ARBA" id="ARBA00022692"/>
    </source>
</evidence>
<dbReference type="EMBL" id="BAAAUV010000011">
    <property type="protein sequence ID" value="GAA3220899.1"/>
    <property type="molecule type" value="Genomic_DNA"/>
</dbReference>
<evidence type="ECO:0000259" key="7">
    <source>
        <dbReference type="Pfam" id="PF04932"/>
    </source>
</evidence>
<name>A0ABP6QCX8_9ACTN</name>
<feature type="transmembrane region" description="Helical" evidence="6">
    <location>
        <begin position="425"/>
        <end position="442"/>
    </location>
</feature>
<feature type="region of interest" description="Disordered" evidence="5">
    <location>
        <begin position="444"/>
        <end position="476"/>
    </location>
</feature>
<evidence type="ECO:0000256" key="6">
    <source>
        <dbReference type="SAM" id="Phobius"/>
    </source>
</evidence>
<feature type="transmembrane region" description="Helical" evidence="6">
    <location>
        <begin position="401"/>
        <end position="419"/>
    </location>
</feature>
<keyword evidence="4 6" id="KW-0472">Membrane</keyword>
<feature type="transmembrane region" description="Helical" evidence="6">
    <location>
        <begin position="266"/>
        <end position="287"/>
    </location>
</feature>
<reference evidence="9" key="1">
    <citation type="journal article" date="2019" name="Int. J. Syst. Evol. Microbiol.">
        <title>The Global Catalogue of Microorganisms (GCM) 10K type strain sequencing project: providing services to taxonomists for standard genome sequencing and annotation.</title>
        <authorList>
            <consortium name="The Broad Institute Genomics Platform"/>
            <consortium name="The Broad Institute Genome Sequencing Center for Infectious Disease"/>
            <person name="Wu L."/>
            <person name="Ma J."/>
        </authorList>
    </citation>
    <scope>NUCLEOTIDE SEQUENCE [LARGE SCALE GENOMIC DNA]</scope>
    <source>
        <strain evidence="9">JCM 9377</strain>
    </source>
</reference>
<dbReference type="Pfam" id="PF04932">
    <property type="entry name" value="Wzy_C"/>
    <property type="match status" value="1"/>
</dbReference>
<organism evidence="8 9">
    <name type="scientific">Actinocorallia longicatena</name>
    <dbReference type="NCBI Taxonomy" id="111803"/>
    <lineage>
        <taxon>Bacteria</taxon>
        <taxon>Bacillati</taxon>
        <taxon>Actinomycetota</taxon>
        <taxon>Actinomycetes</taxon>
        <taxon>Streptosporangiales</taxon>
        <taxon>Thermomonosporaceae</taxon>
        <taxon>Actinocorallia</taxon>
    </lineage>
</organism>
<accession>A0ABP6QCX8</accession>
<feature type="compositionally biased region" description="Basic and acidic residues" evidence="5">
    <location>
        <begin position="444"/>
        <end position="454"/>
    </location>
</feature>
<feature type="transmembrane region" description="Helical" evidence="6">
    <location>
        <begin position="242"/>
        <end position="259"/>
    </location>
</feature>
<dbReference type="InterPro" id="IPR051533">
    <property type="entry name" value="WaaL-like"/>
</dbReference>
<keyword evidence="3 6" id="KW-1133">Transmembrane helix</keyword>
<dbReference type="InterPro" id="IPR007016">
    <property type="entry name" value="O-antigen_ligase-rel_domated"/>
</dbReference>
<feature type="transmembrane region" description="Helical" evidence="6">
    <location>
        <begin position="145"/>
        <end position="167"/>
    </location>
</feature>
<dbReference type="PANTHER" id="PTHR37422:SF13">
    <property type="entry name" value="LIPOPOLYSACCHARIDE BIOSYNTHESIS PROTEIN PA4999-RELATED"/>
    <property type="match status" value="1"/>
</dbReference>
<keyword evidence="9" id="KW-1185">Reference proteome</keyword>
<comment type="subcellular location">
    <subcellularLocation>
        <location evidence="1">Membrane</location>
        <topology evidence="1">Multi-pass membrane protein</topology>
    </subcellularLocation>
</comment>
<evidence type="ECO:0000256" key="3">
    <source>
        <dbReference type="ARBA" id="ARBA00022989"/>
    </source>
</evidence>
<protein>
    <recommendedName>
        <fullName evidence="7">O-antigen ligase-related domain-containing protein</fullName>
    </recommendedName>
</protein>
<dbReference type="RefSeq" id="WP_344831691.1">
    <property type="nucleotide sequence ID" value="NZ_BAAAUV010000011.1"/>
</dbReference>
<evidence type="ECO:0000313" key="8">
    <source>
        <dbReference type="EMBL" id="GAA3220899.1"/>
    </source>
</evidence>
<feature type="transmembrane region" description="Helical" evidence="6">
    <location>
        <begin position="217"/>
        <end position="236"/>
    </location>
</feature>
<feature type="transmembrane region" description="Helical" evidence="6">
    <location>
        <begin position="120"/>
        <end position="138"/>
    </location>
</feature>
<feature type="transmembrane region" description="Helical" evidence="6">
    <location>
        <begin position="187"/>
        <end position="210"/>
    </location>
</feature>
<feature type="transmembrane region" description="Helical" evidence="6">
    <location>
        <begin position="94"/>
        <end position="114"/>
    </location>
</feature>
<dbReference type="PANTHER" id="PTHR37422">
    <property type="entry name" value="TEICHURONIC ACID BIOSYNTHESIS PROTEIN TUAE"/>
    <property type="match status" value="1"/>
</dbReference>
<evidence type="ECO:0000256" key="1">
    <source>
        <dbReference type="ARBA" id="ARBA00004141"/>
    </source>
</evidence>
<evidence type="ECO:0000313" key="9">
    <source>
        <dbReference type="Proteomes" id="UP001501237"/>
    </source>
</evidence>
<feature type="domain" description="O-antigen ligase-related" evidence="7">
    <location>
        <begin position="222"/>
        <end position="380"/>
    </location>
</feature>
<evidence type="ECO:0000256" key="5">
    <source>
        <dbReference type="SAM" id="MobiDB-lite"/>
    </source>
</evidence>
<keyword evidence="2 6" id="KW-0812">Transmembrane</keyword>
<dbReference type="Proteomes" id="UP001501237">
    <property type="component" value="Unassembled WGS sequence"/>
</dbReference>
<proteinExistence type="predicted"/>
<evidence type="ECO:0000256" key="4">
    <source>
        <dbReference type="ARBA" id="ARBA00023136"/>
    </source>
</evidence>
<comment type="caution">
    <text evidence="8">The sequence shown here is derived from an EMBL/GenBank/DDBJ whole genome shotgun (WGS) entry which is preliminary data.</text>
</comment>
<sequence>MNPALPSSRWRNHSSDLLVVSLWRAARECGRAVLRRPIWAIAAVVLSACVPAGRENLEASFHVSPADVSSVAAVVVVGWAGVRHGRRMRPGPAVFLSLLVAWAGCVTLASEDIATSLPGYIRFVQIFIAIPAAVIVAIEDRRDVAILCGALGLASFLEAALGIWQTLSRNGASYAGEPVRAVGTFGALDVMGMATVVGIGFIVTLCSFFSARGRRRAALLAVIVVQIGALVCSLSRGSWISVAAATVLVCLVCFGYRALRIMIVGGALLVVCALPAADGTGLIATRLQSITDLTSSPDQSVSDRYNLWSTAYRIWVDHPITGTGPKQFAAFRDAYAPLDLSAASDTEDAVNGFVREPLLSPHNQYLLILCEQGIVGASIFAALIVTLLARLRRRLGSAGKMPGVIAAGLLTWLLVNFVYSDLGGPTSVLLATVLGLSAAIASRADERRTPEHDAAPPAGPRPTPSLPASPCHGATR</sequence>
<feature type="transmembrane region" description="Helical" evidence="6">
    <location>
        <begin position="365"/>
        <end position="389"/>
    </location>
</feature>
<feature type="compositionally biased region" description="Pro residues" evidence="5">
    <location>
        <begin position="457"/>
        <end position="467"/>
    </location>
</feature>
<gene>
    <name evidence="8" type="ORF">GCM10010468_45760</name>
</gene>